<name>A0A9N9L505_9HELO</name>
<sequence>MSSIPFFCTANISLELIKEFVVESQRPENTRNNWSLIQDPSQDEFDEETIGPLDPFESGFLTSTIDDLKSYLKNLPEEHQETIAVSTFVVLDERTTRDKTVSIHHWTRETPDDVDESLDFDDWPVIESWKEWRVPFSTAALVASRLENDVYDRIKKEGGFSGKSGEHVDAEGVLRLPSLKMKDFDFLDDEGWPLGDD</sequence>
<evidence type="ECO:0000313" key="1">
    <source>
        <dbReference type="EMBL" id="CAG8958681.1"/>
    </source>
</evidence>
<dbReference type="EMBL" id="CAJVRL010000084">
    <property type="protein sequence ID" value="CAG8958681.1"/>
    <property type="molecule type" value="Genomic_DNA"/>
</dbReference>
<gene>
    <name evidence="1" type="ORF">HYFRA_00011523</name>
</gene>
<comment type="caution">
    <text evidence="1">The sequence shown here is derived from an EMBL/GenBank/DDBJ whole genome shotgun (WGS) entry which is preliminary data.</text>
</comment>
<dbReference type="Proteomes" id="UP000696280">
    <property type="component" value="Unassembled WGS sequence"/>
</dbReference>
<organism evidence="1 2">
    <name type="scientific">Hymenoscyphus fraxineus</name>
    <dbReference type="NCBI Taxonomy" id="746836"/>
    <lineage>
        <taxon>Eukaryota</taxon>
        <taxon>Fungi</taxon>
        <taxon>Dikarya</taxon>
        <taxon>Ascomycota</taxon>
        <taxon>Pezizomycotina</taxon>
        <taxon>Leotiomycetes</taxon>
        <taxon>Helotiales</taxon>
        <taxon>Helotiaceae</taxon>
        <taxon>Hymenoscyphus</taxon>
    </lineage>
</organism>
<protein>
    <submittedName>
        <fullName evidence="1">Uncharacterized protein</fullName>
    </submittedName>
</protein>
<accession>A0A9N9L505</accession>
<keyword evidence="2" id="KW-1185">Reference proteome</keyword>
<proteinExistence type="predicted"/>
<dbReference type="OrthoDB" id="4456803at2759"/>
<reference evidence="1" key="1">
    <citation type="submission" date="2021-07" db="EMBL/GenBank/DDBJ databases">
        <authorList>
            <person name="Durling M."/>
        </authorList>
    </citation>
    <scope>NUCLEOTIDE SEQUENCE</scope>
</reference>
<dbReference type="AlphaFoldDB" id="A0A9N9L505"/>
<evidence type="ECO:0000313" key="2">
    <source>
        <dbReference type="Proteomes" id="UP000696280"/>
    </source>
</evidence>